<dbReference type="InterPro" id="IPR001584">
    <property type="entry name" value="Integrase_cat-core"/>
</dbReference>
<dbReference type="PANTHER" id="PTHR45835">
    <property type="entry name" value="YALI0A06105P"/>
    <property type="match status" value="1"/>
</dbReference>
<dbReference type="InterPro" id="IPR036397">
    <property type="entry name" value="RNaseH_sf"/>
</dbReference>
<dbReference type="Proteomes" id="UP001234989">
    <property type="component" value="Chromosome 7"/>
</dbReference>
<proteinExistence type="predicted"/>
<dbReference type="AlphaFoldDB" id="A0AAF0U289"/>
<evidence type="ECO:0000313" key="2">
    <source>
        <dbReference type="EMBL" id="WMV37948.1"/>
    </source>
</evidence>
<dbReference type="PROSITE" id="PS50994">
    <property type="entry name" value="INTEGRASE"/>
    <property type="match status" value="1"/>
</dbReference>
<organism evidence="2 3">
    <name type="scientific">Solanum verrucosum</name>
    <dbReference type="NCBI Taxonomy" id="315347"/>
    <lineage>
        <taxon>Eukaryota</taxon>
        <taxon>Viridiplantae</taxon>
        <taxon>Streptophyta</taxon>
        <taxon>Embryophyta</taxon>
        <taxon>Tracheophyta</taxon>
        <taxon>Spermatophyta</taxon>
        <taxon>Magnoliopsida</taxon>
        <taxon>eudicotyledons</taxon>
        <taxon>Gunneridae</taxon>
        <taxon>Pentapetalae</taxon>
        <taxon>asterids</taxon>
        <taxon>lamiids</taxon>
        <taxon>Solanales</taxon>
        <taxon>Solanaceae</taxon>
        <taxon>Solanoideae</taxon>
        <taxon>Solaneae</taxon>
        <taxon>Solanum</taxon>
    </lineage>
</organism>
<sequence length="273" mass="32161">MVQLKEAMLKKSVEAFPQRGDRVLGYQGHLCHPNVDDLREHFSSEAHSSRYSIHPGTTKMYRDFWEIYWWNGMKKDIEEFVAMYRMTKSAHFIPVKASYSMEDYARLYLREMGLGTHVKLSTTFQPQIDGQSERTIQSLEHMLRACVIDFKGNWDDHLPLIEFAYNNGYHSRIGMAPFEALYGRRCISHVGWFEVGKFSLIGIELVHEAMEKVQLIREMLKMDQSWQNSYVDVRRRDIEFDVHDKVYLKISPTKGVMRFGKKRKLSPQYVGPY</sequence>
<dbReference type="EMBL" id="CP133618">
    <property type="protein sequence ID" value="WMV37948.1"/>
    <property type="molecule type" value="Genomic_DNA"/>
</dbReference>
<dbReference type="SUPFAM" id="SSF53098">
    <property type="entry name" value="Ribonuclease H-like"/>
    <property type="match status" value="1"/>
</dbReference>
<evidence type="ECO:0000313" key="3">
    <source>
        <dbReference type="Proteomes" id="UP001234989"/>
    </source>
</evidence>
<feature type="domain" description="Integrase catalytic" evidence="1">
    <location>
        <begin position="114"/>
        <end position="185"/>
    </location>
</feature>
<protein>
    <recommendedName>
        <fullName evidence="1">Integrase catalytic domain-containing protein</fullName>
    </recommendedName>
</protein>
<dbReference type="InterPro" id="IPR041588">
    <property type="entry name" value="Integrase_H2C2"/>
</dbReference>
<dbReference type="Gene3D" id="3.30.420.10">
    <property type="entry name" value="Ribonuclease H-like superfamily/Ribonuclease H"/>
    <property type="match status" value="1"/>
</dbReference>
<dbReference type="Pfam" id="PF17921">
    <property type="entry name" value="Integrase_H2C2"/>
    <property type="match status" value="1"/>
</dbReference>
<dbReference type="Gene3D" id="1.10.340.70">
    <property type="match status" value="1"/>
</dbReference>
<dbReference type="PANTHER" id="PTHR45835:SF91">
    <property type="entry name" value="RETROTRANSPOSON, TY3-GYPSY SUBCLASS-LIKE PROTEIN"/>
    <property type="match status" value="1"/>
</dbReference>
<keyword evidence="3" id="KW-1185">Reference proteome</keyword>
<dbReference type="GO" id="GO:0003676">
    <property type="term" value="F:nucleic acid binding"/>
    <property type="evidence" value="ECO:0007669"/>
    <property type="project" value="InterPro"/>
</dbReference>
<reference evidence="2" key="1">
    <citation type="submission" date="2023-08" db="EMBL/GenBank/DDBJ databases">
        <title>A de novo genome assembly of Solanum verrucosum Schlechtendal, a Mexican diploid species geographically isolated from the other diploid A-genome species in potato relatives.</title>
        <authorList>
            <person name="Hosaka K."/>
        </authorList>
    </citation>
    <scope>NUCLEOTIDE SEQUENCE</scope>
    <source>
        <tissue evidence="2">Young leaves</tissue>
    </source>
</reference>
<evidence type="ECO:0000259" key="1">
    <source>
        <dbReference type="PROSITE" id="PS50994"/>
    </source>
</evidence>
<dbReference type="InterPro" id="IPR012337">
    <property type="entry name" value="RNaseH-like_sf"/>
</dbReference>
<dbReference type="GO" id="GO:0015074">
    <property type="term" value="P:DNA integration"/>
    <property type="evidence" value="ECO:0007669"/>
    <property type="project" value="InterPro"/>
</dbReference>
<name>A0AAF0U289_SOLVR</name>
<gene>
    <name evidence="2" type="ORF">MTR67_031333</name>
</gene>
<accession>A0AAF0U289</accession>